<organism evidence="2 3">
    <name type="scientific">Desmophyllum pertusum</name>
    <dbReference type="NCBI Taxonomy" id="174260"/>
    <lineage>
        <taxon>Eukaryota</taxon>
        <taxon>Metazoa</taxon>
        <taxon>Cnidaria</taxon>
        <taxon>Anthozoa</taxon>
        <taxon>Hexacorallia</taxon>
        <taxon>Scleractinia</taxon>
        <taxon>Caryophylliina</taxon>
        <taxon>Caryophylliidae</taxon>
        <taxon>Desmophyllum</taxon>
    </lineage>
</organism>
<keyword evidence="3" id="KW-1185">Reference proteome</keyword>
<reference evidence="2" key="1">
    <citation type="submission" date="2023-01" db="EMBL/GenBank/DDBJ databases">
        <title>Genome assembly of the deep-sea coral Lophelia pertusa.</title>
        <authorList>
            <person name="Herrera S."/>
            <person name="Cordes E."/>
        </authorList>
    </citation>
    <scope>NUCLEOTIDE SEQUENCE</scope>
    <source>
        <strain evidence="2">USNM1676648</strain>
        <tissue evidence="2">Polyp</tissue>
    </source>
</reference>
<gene>
    <name evidence="2" type="ORF">OS493_031953</name>
</gene>
<evidence type="ECO:0000256" key="1">
    <source>
        <dbReference type="SAM" id="MobiDB-lite"/>
    </source>
</evidence>
<dbReference type="OrthoDB" id="47172at2759"/>
<name>A0A9W9ZK40_9CNID</name>
<dbReference type="EMBL" id="MU825911">
    <property type="protein sequence ID" value="KAJ7382895.1"/>
    <property type="molecule type" value="Genomic_DNA"/>
</dbReference>
<evidence type="ECO:0000313" key="3">
    <source>
        <dbReference type="Proteomes" id="UP001163046"/>
    </source>
</evidence>
<evidence type="ECO:0000313" key="2">
    <source>
        <dbReference type="EMBL" id="KAJ7382895.1"/>
    </source>
</evidence>
<dbReference type="AlphaFoldDB" id="A0A9W9ZK40"/>
<feature type="compositionally biased region" description="Basic and acidic residues" evidence="1">
    <location>
        <begin position="1"/>
        <end position="11"/>
    </location>
</feature>
<feature type="region of interest" description="Disordered" evidence="1">
    <location>
        <begin position="1"/>
        <end position="64"/>
    </location>
</feature>
<proteinExistence type="predicted"/>
<feature type="compositionally biased region" description="Basic and acidic residues" evidence="1">
    <location>
        <begin position="21"/>
        <end position="64"/>
    </location>
</feature>
<sequence>MKTLGDPEKPAQDVQGSSNSKQDKEPNDEMKEDEIKVDANKEGENDETAKEKEEKQKEEEDQKEIELSAAEYLALLRETEMSLYRATLSHEKVKKMLDELLSGRFDYI</sequence>
<protein>
    <submittedName>
        <fullName evidence="2">Uncharacterized protein</fullName>
    </submittedName>
</protein>
<accession>A0A9W9ZK40</accession>
<dbReference type="Proteomes" id="UP001163046">
    <property type="component" value="Unassembled WGS sequence"/>
</dbReference>
<comment type="caution">
    <text evidence="2">The sequence shown here is derived from an EMBL/GenBank/DDBJ whole genome shotgun (WGS) entry which is preliminary data.</text>
</comment>